<feature type="transmembrane region" description="Helical" evidence="6">
    <location>
        <begin position="817"/>
        <end position="836"/>
    </location>
</feature>
<dbReference type="Pfam" id="PF03442">
    <property type="entry name" value="CBM_X2"/>
    <property type="match status" value="1"/>
</dbReference>
<sequence length="842" mass="89857">MLLPAGVASAAQAPGLSVKQGAGYTATKISHPNAGLGENDGIVNVDANGTPTAADADADRGQNYSWASVGYGDWMYVGTCYSAMGSTLKLMASKMGTTYSKLKAALDVAFNGELFLDNGENRSLLLKINTATGEVKIVAMPVQKSLGDDINVNGYRAAIEFHDKLYFSAAATGKPYLLEVDPATDATKIVYQSSPLSPAAQKKGYSVGIRGLAVLGNQLVASMIGDDGAYIVASSDPSQGKDSFKVIATQKDLLDYPACSYADNIFGGAIWDMTVFNGKLYISVVTGRAGTKQSFALFRGEQTNDGSWKYTPLVGSPKDGARYDYGFGATRSGAANLVVYKNHLYIGGYNDPMVALPDALKGKFENLYNDMANPVNLWRMDADENFELVAGEDNNKYFGNPIGTIDGETMRAGLAAESDTSRHLNQYVWRMQSYDGKMYAGTFDISDLSYPVTQFANGDILHRTPEQWKKQIEYIKKFLEEIKGDGSSSANASADAKAGIATQSAESDASNGEIAKLERMESLMGSMQEDLNAKQTDANADGIATLSADSYTLEDRIRFQTMLEELLKIYESIKPMLPDSVTSELDKWLNQENVDNFGYFVNVCKYLRSATSDKRGCDLVVTADGVNFQTITRNGFGDNNNHGLRVFAVTDSGLSVGTANPYHGTQIWNLNDGTTVTSATLSAGNAFTYDKYDAASKRQNSAGLNVGINFNGNTVSDVQYDYASLTAGKDYVVNADGSGISLTSTFLNAQKTGSTGSVTVFFNRGARVKFTVTITDGTPSTPQPSPSPAAPSKPAADKADKTSAGKTDGTTANTGSAVFGVAFAAAVLVLAAGVMLKLRRRD</sequence>
<evidence type="ECO:0000256" key="2">
    <source>
        <dbReference type="ARBA" id="ARBA00023001"/>
    </source>
</evidence>
<gene>
    <name evidence="8" type="ORF">BIFANG_02179</name>
</gene>
<accession>C4FD00</accession>
<dbReference type="GeneID" id="42865833"/>
<evidence type="ECO:0000313" key="8">
    <source>
        <dbReference type="EMBL" id="EEP21787.1"/>
    </source>
</evidence>
<keyword evidence="2" id="KW-0136">Cellulose degradation</keyword>
<evidence type="ECO:0000256" key="5">
    <source>
        <dbReference type="SAM" id="MobiDB-lite"/>
    </source>
</evidence>
<keyword evidence="1" id="KW-0732">Signal</keyword>
<feature type="domain" description="Carbohydrate binding X2" evidence="7">
    <location>
        <begin position="698"/>
        <end position="772"/>
    </location>
</feature>
<reference evidence="8" key="1">
    <citation type="submission" date="2009-04" db="EMBL/GenBank/DDBJ databases">
        <authorList>
            <person name="Weinstock G."/>
            <person name="Sodergren E."/>
            <person name="Clifton S."/>
            <person name="Fulton L."/>
            <person name="Fulton B."/>
            <person name="Courtney L."/>
            <person name="Fronick C."/>
            <person name="Harrison M."/>
            <person name="Strong C."/>
            <person name="Farmer C."/>
            <person name="Delahaunty K."/>
            <person name="Markovic C."/>
            <person name="Hall O."/>
            <person name="Minx P."/>
            <person name="Tomlinson C."/>
            <person name="Mitreva M."/>
            <person name="Nelson J."/>
            <person name="Hou S."/>
            <person name="Wollam A."/>
            <person name="Pepin K.H."/>
            <person name="Johnson M."/>
            <person name="Bhonagiri V."/>
            <person name="Nash W.E."/>
            <person name="Warren W."/>
            <person name="Chinwalla A."/>
            <person name="Mardis E.R."/>
            <person name="Wilson R.K."/>
        </authorList>
    </citation>
    <scope>NUCLEOTIDE SEQUENCE [LARGE SCALE GENOMIC DNA]</scope>
    <source>
        <strain evidence="8">DSM 20098</strain>
    </source>
</reference>
<dbReference type="EMBL" id="ABYS02000003">
    <property type="protein sequence ID" value="EEP21787.1"/>
    <property type="molecule type" value="Genomic_DNA"/>
</dbReference>
<evidence type="ECO:0000256" key="4">
    <source>
        <dbReference type="ARBA" id="ARBA00023326"/>
    </source>
</evidence>
<dbReference type="Proteomes" id="UP000006408">
    <property type="component" value="Unassembled WGS sequence"/>
</dbReference>
<proteinExistence type="predicted"/>
<dbReference type="SUPFAM" id="SSF81296">
    <property type="entry name" value="E set domains"/>
    <property type="match status" value="1"/>
</dbReference>
<dbReference type="Gene3D" id="2.60.40.10">
    <property type="entry name" value="Immunoglobulins"/>
    <property type="match status" value="1"/>
</dbReference>
<dbReference type="HOGENOM" id="CLU_014351_0_0_11"/>
<keyword evidence="3" id="KW-0119">Carbohydrate metabolism</keyword>
<dbReference type="PATRIC" id="fig|518635.7.peg.164"/>
<keyword evidence="9" id="KW-1185">Reference proteome</keyword>
<evidence type="ECO:0000256" key="3">
    <source>
        <dbReference type="ARBA" id="ARBA00023277"/>
    </source>
</evidence>
<evidence type="ECO:0000259" key="7">
    <source>
        <dbReference type="Pfam" id="PF03442"/>
    </source>
</evidence>
<protein>
    <recommendedName>
        <fullName evidence="7">Carbohydrate binding X2 domain-containing protein</fullName>
    </recommendedName>
</protein>
<dbReference type="InterPro" id="IPR013783">
    <property type="entry name" value="Ig-like_fold"/>
</dbReference>
<dbReference type="AlphaFoldDB" id="C4FD00"/>
<keyword evidence="6" id="KW-1133">Transmembrane helix</keyword>
<dbReference type="InterPro" id="IPR005102">
    <property type="entry name" value="Carbo-bd_X2"/>
</dbReference>
<dbReference type="RefSeq" id="WP_003825174.1">
    <property type="nucleotide sequence ID" value="NZ_AP012322.1"/>
</dbReference>
<comment type="caution">
    <text evidence="8">The sequence shown here is derived from an EMBL/GenBank/DDBJ whole genome shotgun (WGS) entry which is preliminary data.</text>
</comment>
<dbReference type="GO" id="GO:0030245">
    <property type="term" value="P:cellulose catabolic process"/>
    <property type="evidence" value="ECO:0007669"/>
    <property type="project" value="UniProtKB-KW"/>
</dbReference>
<evidence type="ECO:0000256" key="6">
    <source>
        <dbReference type="SAM" id="Phobius"/>
    </source>
</evidence>
<keyword evidence="6" id="KW-0472">Membrane</keyword>
<keyword evidence="6" id="KW-0812">Transmembrane</keyword>
<organism evidence="8 9">
    <name type="scientific">Bifidobacterium angulatum DSM 20098 = JCM 7096</name>
    <dbReference type="NCBI Taxonomy" id="518635"/>
    <lineage>
        <taxon>Bacteria</taxon>
        <taxon>Bacillati</taxon>
        <taxon>Actinomycetota</taxon>
        <taxon>Actinomycetes</taxon>
        <taxon>Bifidobacteriales</taxon>
        <taxon>Bifidobacteriaceae</taxon>
        <taxon>Bifidobacterium</taxon>
    </lineage>
</organism>
<evidence type="ECO:0000256" key="1">
    <source>
        <dbReference type="ARBA" id="ARBA00022729"/>
    </source>
</evidence>
<dbReference type="eggNOG" id="ENOG502ZACS">
    <property type="taxonomic scope" value="Bacteria"/>
</dbReference>
<feature type="region of interest" description="Disordered" evidence="5">
    <location>
        <begin position="774"/>
        <end position="810"/>
    </location>
</feature>
<feature type="compositionally biased region" description="Pro residues" evidence="5">
    <location>
        <begin position="781"/>
        <end position="791"/>
    </location>
</feature>
<keyword evidence="4" id="KW-0624">Polysaccharide degradation</keyword>
<dbReference type="InterPro" id="IPR014756">
    <property type="entry name" value="Ig_E-set"/>
</dbReference>
<evidence type="ECO:0000313" key="9">
    <source>
        <dbReference type="Proteomes" id="UP000006408"/>
    </source>
</evidence>
<dbReference type="SUPFAM" id="SSF63825">
    <property type="entry name" value="YWTD domain"/>
    <property type="match status" value="1"/>
</dbReference>
<name>C4FD00_9BIFI</name>